<dbReference type="AlphaFoldDB" id="A0A9E9NU26"/>
<dbReference type="InterPro" id="IPR020846">
    <property type="entry name" value="MFS_dom"/>
</dbReference>
<dbReference type="SUPFAM" id="SSF103473">
    <property type="entry name" value="MFS general substrate transporter"/>
    <property type="match status" value="1"/>
</dbReference>
<keyword evidence="2 4" id="KW-1133">Transmembrane helix</keyword>
<dbReference type="RefSeq" id="WP_269316231.1">
    <property type="nucleotide sequence ID" value="NZ_CP098251.1"/>
</dbReference>
<keyword evidence="3 4" id="KW-0472">Membrane</keyword>
<accession>A0A9E9NU26</accession>
<sequence length="403" mass="41776">MTGKKNISLIALSLLSFSLADVRDGLGPFLGVYLQGKNWMPDEIGYVMTVGGLAGMLLTTPLGALADGTRKKRSMLAVATGMIVLSVMMIFRCHFFPVVAGAQIVQGIMAAAVAPLLTSITLGLVGQKGLAHRLGQNEAWNHFGNFSTAVLGGLAGYYYGIPGVFGVMLVMGLCSVVFVFMINPGLIDYDTARGLEKEKNAVPIPAGSLLANSAIIVTGLILFFFHLGNAALLPLLGQSAVASFKVDPAVYTSATVVIAQLTMIPMALLAAKLAEKRGYGPVFLFALLALPARGLVAGFWHDPWSIVPVQILDGVGAGLIGVATPGIVAKILRGTGHVNMGLGIVMTLQGIGAALSSTVGGLFAYHAGYGAAFLALTVSACCALALFLAAGRWLPPFGTELVN</sequence>
<feature type="transmembrane region" description="Helical" evidence="4">
    <location>
        <begin position="282"/>
        <end position="300"/>
    </location>
</feature>
<evidence type="ECO:0000256" key="2">
    <source>
        <dbReference type="ARBA" id="ARBA00022989"/>
    </source>
</evidence>
<organism evidence="6">
    <name type="scientific">Oxalobacter aliiformigenes</name>
    <dbReference type="NCBI Taxonomy" id="2946593"/>
    <lineage>
        <taxon>Bacteria</taxon>
        <taxon>Pseudomonadati</taxon>
        <taxon>Pseudomonadota</taxon>
        <taxon>Betaproteobacteria</taxon>
        <taxon>Burkholderiales</taxon>
        <taxon>Oxalobacteraceae</taxon>
        <taxon>Oxalobacter</taxon>
    </lineage>
</organism>
<keyword evidence="1 4" id="KW-0812">Transmembrane</keyword>
<evidence type="ECO:0000256" key="1">
    <source>
        <dbReference type="ARBA" id="ARBA00022692"/>
    </source>
</evidence>
<evidence type="ECO:0000256" key="4">
    <source>
        <dbReference type="SAM" id="Phobius"/>
    </source>
</evidence>
<feature type="transmembrane region" description="Helical" evidence="4">
    <location>
        <begin position="371"/>
        <end position="390"/>
    </location>
</feature>
<feature type="transmembrane region" description="Helical" evidence="4">
    <location>
        <begin position="340"/>
        <end position="365"/>
    </location>
</feature>
<feature type="transmembrane region" description="Helical" evidence="4">
    <location>
        <begin position="44"/>
        <end position="64"/>
    </location>
</feature>
<feature type="transmembrane region" description="Helical" evidence="4">
    <location>
        <begin position="139"/>
        <end position="159"/>
    </location>
</feature>
<feature type="transmembrane region" description="Helical" evidence="4">
    <location>
        <begin position="165"/>
        <end position="187"/>
    </location>
</feature>
<dbReference type="PANTHER" id="PTHR23539">
    <property type="entry name" value="MFS TRANSPORTER"/>
    <property type="match status" value="1"/>
</dbReference>
<dbReference type="PROSITE" id="PS50850">
    <property type="entry name" value="MFS"/>
    <property type="match status" value="1"/>
</dbReference>
<dbReference type="Gene3D" id="1.20.1250.20">
    <property type="entry name" value="MFS general substrate transporter like domains"/>
    <property type="match status" value="2"/>
</dbReference>
<proteinExistence type="predicted"/>
<evidence type="ECO:0000259" key="5">
    <source>
        <dbReference type="PROSITE" id="PS50850"/>
    </source>
</evidence>
<dbReference type="InterPro" id="IPR011701">
    <property type="entry name" value="MFS"/>
</dbReference>
<dbReference type="PANTHER" id="PTHR23539:SF1">
    <property type="entry name" value="MAJOR FACILITATOR SUPERFAMILY (MFS) PROFILE DOMAIN-CONTAINING PROTEIN"/>
    <property type="match status" value="1"/>
</dbReference>
<dbReference type="Pfam" id="PF07690">
    <property type="entry name" value="MFS_1"/>
    <property type="match status" value="1"/>
</dbReference>
<feature type="transmembrane region" description="Helical" evidence="4">
    <location>
        <begin position="104"/>
        <end position="127"/>
    </location>
</feature>
<name>A0A9E9NU26_9BURK</name>
<dbReference type="InterPro" id="IPR036259">
    <property type="entry name" value="MFS_trans_sf"/>
</dbReference>
<evidence type="ECO:0000313" key="6">
    <source>
        <dbReference type="EMBL" id="WAV91859.1"/>
    </source>
</evidence>
<feature type="transmembrane region" description="Helical" evidence="4">
    <location>
        <begin position="306"/>
        <end position="328"/>
    </location>
</feature>
<feature type="transmembrane region" description="Helical" evidence="4">
    <location>
        <begin position="248"/>
        <end position="270"/>
    </location>
</feature>
<dbReference type="Proteomes" id="UP001164819">
    <property type="component" value="Chromosome"/>
</dbReference>
<protein>
    <submittedName>
        <fullName evidence="6">MFS transporter</fullName>
    </submittedName>
</protein>
<dbReference type="GO" id="GO:0022857">
    <property type="term" value="F:transmembrane transporter activity"/>
    <property type="evidence" value="ECO:0007669"/>
    <property type="project" value="InterPro"/>
</dbReference>
<reference evidence="6" key="1">
    <citation type="journal article" date="2022" name="Front. Microbiol.">
        <title>New perspectives on an old grouping: The genomic and phenotypic variability of Oxalobacter formigenes and the implications for calcium oxalate stone prevention.</title>
        <authorList>
            <person name="Chmiel J.A."/>
            <person name="Carr C."/>
            <person name="Stuivenberg G.A."/>
            <person name="Venema R."/>
            <person name="Chanyi R.M."/>
            <person name="Al K.F."/>
            <person name="Giguere D."/>
            <person name="Say H."/>
            <person name="Akouris P.P."/>
            <person name="Dominguez Romero S.A."/>
            <person name="Kwong A."/>
            <person name="Tai V."/>
            <person name="Koval S.F."/>
            <person name="Razvi H."/>
            <person name="Bjazevic J."/>
            <person name="Burton J.P."/>
        </authorList>
    </citation>
    <scope>NUCLEOTIDE SEQUENCE</scope>
    <source>
        <strain evidence="6">OxK</strain>
    </source>
</reference>
<evidence type="ECO:0000256" key="3">
    <source>
        <dbReference type="ARBA" id="ARBA00023136"/>
    </source>
</evidence>
<gene>
    <name evidence="6" type="ORF">NB646_03735</name>
</gene>
<feature type="transmembrane region" description="Helical" evidence="4">
    <location>
        <begin position="208"/>
        <end position="228"/>
    </location>
</feature>
<feature type="transmembrane region" description="Helical" evidence="4">
    <location>
        <begin position="76"/>
        <end position="98"/>
    </location>
</feature>
<dbReference type="EMBL" id="CP098251">
    <property type="protein sequence ID" value="WAV91859.1"/>
    <property type="molecule type" value="Genomic_DNA"/>
</dbReference>
<feature type="domain" description="Major facilitator superfamily (MFS) profile" evidence="5">
    <location>
        <begin position="214"/>
        <end position="403"/>
    </location>
</feature>